<sequence length="136" mass="14699">MVDNINTRCEAGVQAHRTLSPQHRILVSRAMAEMMLCAPDVLVPARAFLGQAGVRRMVGGLVRYPHILFARHQVVPSQGLPSESDLPGVESLSTITPRARADIMAPFPGLAPRSGGLWPRPTPTLRTYKAQALLAA</sequence>
<reference evidence="2 3" key="1">
    <citation type="submission" date="2017-03" db="EMBL/GenBank/DDBJ databases">
        <authorList>
            <person name="Afonso C.L."/>
            <person name="Miller P.J."/>
            <person name="Scott M.A."/>
            <person name="Spackman E."/>
            <person name="Goraichik I."/>
            <person name="Dimitrov K.M."/>
            <person name="Suarez D.L."/>
            <person name="Swayne D.E."/>
        </authorList>
    </citation>
    <scope>NUCLEOTIDE SEQUENCE [LARGE SCALE GENOMIC DNA]</scope>
    <source>
        <strain evidence="2 3">CECT 7023</strain>
    </source>
</reference>
<gene>
    <name evidence="2" type="ORF">ROA7023_04286</name>
</gene>
<dbReference type="InterPro" id="IPR028992">
    <property type="entry name" value="Hedgehog/Intein_dom"/>
</dbReference>
<dbReference type="AlphaFoldDB" id="A0A1Y5TYH6"/>
<dbReference type="RefSeq" id="WP_085880985.1">
    <property type="nucleotide sequence ID" value="NZ_FWFZ01000047.1"/>
</dbReference>
<evidence type="ECO:0000313" key="2">
    <source>
        <dbReference type="EMBL" id="SLN76985.1"/>
    </source>
</evidence>
<keyword evidence="3" id="KW-1185">Reference proteome</keyword>
<protein>
    <recommendedName>
        <fullName evidence="1">Hedgehog/Intein (Hint) domain-containing protein</fullName>
    </recommendedName>
</protein>
<proteinExistence type="predicted"/>
<feature type="domain" description="Hedgehog/Intein (Hint)" evidence="1">
    <location>
        <begin position="18"/>
        <end position="88"/>
    </location>
</feature>
<dbReference type="EMBL" id="FWFZ01000047">
    <property type="protein sequence ID" value="SLN76985.1"/>
    <property type="molecule type" value="Genomic_DNA"/>
</dbReference>
<dbReference type="Proteomes" id="UP000193900">
    <property type="component" value="Unassembled WGS sequence"/>
</dbReference>
<name>A0A1Y5TYH6_9RHOB</name>
<evidence type="ECO:0000259" key="1">
    <source>
        <dbReference type="Pfam" id="PF13403"/>
    </source>
</evidence>
<accession>A0A1Y5TYH6</accession>
<dbReference type="OrthoDB" id="6305173at2"/>
<evidence type="ECO:0000313" key="3">
    <source>
        <dbReference type="Proteomes" id="UP000193900"/>
    </source>
</evidence>
<organism evidence="2 3">
    <name type="scientific">Roseisalinus antarcticus</name>
    <dbReference type="NCBI Taxonomy" id="254357"/>
    <lineage>
        <taxon>Bacteria</taxon>
        <taxon>Pseudomonadati</taxon>
        <taxon>Pseudomonadota</taxon>
        <taxon>Alphaproteobacteria</taxon>
        <taxon>Rhodobacterales</taxon>
        <taxon>Roseobacteraceae</taxon>
        <taxon>Roseisalinus</taxon>
    </lineage>
</organism>
<dbReference type="Pfam" id="PF13403">
    <property type="entry name" value="Hint_2"/>
    <property type="match status" value="1"/>
</dbReference>